<dbReference type="InterPro" id="IPR016181">
    <property type="entry name" value="Acyl_CoA_acyltransferase"/>
</dbReference>
<dbReference type="GO" id="GO:0016747">
    <property type="term" value="F:acyltransferase activity, transferring groups other than amino-acyl groups"/>
    <property type="evidence" value="ECO:0007669"/>
    <property type="project" value="InterPro"/>
</dbReference>
<dbReference type="CDD" id="cd04301">
    <property type="entry name" value="NAT_SF"/>
    <property type="match status" value="1"/>
</dbReference>
<keyword evidence="2" id="KW-0012">Acyltransferase</keyword>
<feature type="domain" description="N-acetyltransferase" evidence="3">
    <location>
        <begin position="7"/>
        <end position="156"/>
    </location>
</feature>
<name>A0A5C8KZ81_9GAMM</name>
<dbReference type="SUPFAM" id="SSF55729">
    <property type="entry name" value="Acyl-CoA N-acyltransferases (Nat)"/>
    <property type="match status" value="1"/>
</dbReference>
<dbReference type="Proteomes" id="UP000321248">
    <property type="component" value="Unassembled WGS sequence"/>
</dbReference>
<dbReference type="PROSITE" id="PS51186">
    <property type="entry name" value="GNAT"/>
    <property type="match status" value="1"/>
</dbReference>
<dbReference type="InterPro" id="IPR000182">
    <property type="entry name" value="GNAT_dom"/>
</dbReference>
<dbReference type="Gene3D" id="3.40.630.30">
    <property type="match status" value="1"/>
</dbReference>
<evidence type="ECO:0000313" key="5">
    <source>
        <dbReference type="Proteomes" id="UP000321248"/>
    </source>
</evidence>
<dbReference type="PANTHER" id="PTHR43877">
    <property type="entry name" value="AMINOALKYLPHOSPHONATE N-ACETYLTRANSFERASE-RELATED-RELATED"/>
    <property type="match status" value="1"/>
</dbReference>
<reference evidence="4 5" key="1">
    <citation type="submission" date="2019-08" db="EMBL/GenBank/DDBJ databases">
        <authorList>
            <person name="Karlyshev A.V."/>
        </authorList>
    </citation>
    <scope>NUCLEOTIDE SEQUENCE [LARGE SCALE GENOMIC DNA]</scope>
    <source>
        <strain evidence="4 5">Alg18-2.2</strain>
    </source>
</reference>
<dbReference type="OrthoDB" id="9797826at2"/>
<gene>
    <name evidence="4" type="ORF">FU658_03645</name>
</gene>
<evidence type="ECO:0000256" key="2">
    <source>
        <dbReference type="ARBA" id="ARBA00023315"/>
    </source>
</evidence>
<dbReference type="InterPro" id="IPR050832">
    <property type="entry name" value="Bact_Acetyltransf"/>
</dbReference>
<dbReference type="RefSeq" id="WP_147890847.1">
    <property type="nucleotide sequence ID" value="NZ_VRTS01000002.1"/>
</dbReference>
<evidence type="ECO:0000259" key="3">
    <source>
        <dbReference type="PROSITE" id="PS51186"/>
    </source>
</evidence>
<keyword evidence="1" id="KW-0808">Transferase</keyword>
<dbReference type="Pfam" id="PF00583">
    <property type="entry name" value="Acetyltransf_1"/>
    <property type="match status" value="1"/>
</dbReference>
<sequence length="156" mass="16607">MAGPGRVEFREAVDADLPGILSLLADDAVALARGGYAAGATPQVVEAFAAIQRDPNNLLLVGEQGGDVVAVLQMTLIPGLSRGGMRRALVEAVRVRQDLRSFGIGAALMQHAIVRARQEGCGLMQLTSDKQRTRAHDFYVRLGFVASHEGMKLALD</sequence>
<accession>A0A5C8KZ81</accession>
<protein>
    <submittedName>
        <fullName evidence="4">GNAT family N-acetyltransferase</fullName>
    </submittedName>
</protein>
<evidence type="ECO:0000313" key="4">
    <source>
        <dbReference type="EMBL" id="TXK64927.1"/>
    </source>
</evidence>
<comment type="caution">
    <text evidence="4">The sequence shown here is derived from an EMBL/GenBank/DDBJ whole genome shotgun (WGS) entry which is preliminary data.</text>
</comment>
<proteinExistence type="predicted"/>
<keyword evidence="5" id="KW-1185">Reference proteome</keyword>
<evidence type="ECO:0000256" key="1">
    <source>
        <dbReference type="ARBA" id="ARBA00022679"/>
    </source>
</evidence>
<organism evidence="4 5">
    <name type="scientific">Alkalisalibacterium limincola</name>
    <dbReference type="NCBI Taxonomy" id="2699169"/>
    <lineage>
        <taxon>Bacteria</taxon>
        <taxon>Pseudomonadati</taxon>
        <taxon>Pseudomonadota</taxon>
        <taxon>Gammaproteobacteria</taxon>
        <taxon>Lysobacterales</taxon>
        <taxon>Lysobacteraceae</taxon>
        <taxon>Alkalisalibacterium</taxon>
    </lineage>
</organism>
<dbReference type="AlphaFoldDB" id="A0A5C8KZ81"/>
<dbReference type="EMBL" id="VRTS01000002">
    <property type="protein sequence ID" value="TXK64927.1"/>
    <property type="molecule type" value="Genomic_DNA"/>
</dbReference>